<organism evidence="8 9">
    <name type="scientific">Tritrichomonas musculus</name>
    <dbReference type="NCBI Taxonomy" id="1915356"/>
    <lineage>
        <taxon>Eukaryota</taxon>
        <taxon>Metamonada</taxon>
        <taxon>Parabasalia</taxon>
        <taxon>Tritrichomonadida</taxon>
        <taxon>Tritrichomonadidae</taxon>
        <taxon>Tritrichomonas</taxon>
    </lineage>
</organism>
<evidence type="ECO:0000256" key="3">
    <source>
        <dbReference type="ARBA" id="ARBA00023110"/>
    </source>
</evidence>
<evidence type="ECO:0000256" key="6">
    <source>
        <dbReference type="SAM" id="SignalP"/>
    </source>
</evidence>
<dbReference type="Gene3D" id="3.10.50.40">
    <property type="match status" value="1"/>
</dbReference>
<feature type="chain" id="PRO_5046774308" description="peptidylprolyl isomerase" evidence="6">
    <location>
        <begin position="17"/>
        <end position="128"/>
    </location>
</feature>
<dbReference type="GO" id="GO:0016853">
    <property type="term" value="F:isomerase activity"/>
    <property type="evidence" value="ECO:0007669"/>
    <property type="project" value="UniProtKB-KW"/>
</dbReference>
<evidence type="ECO:0000313" key="9">
    <source>
        <dbReference type="Proteomes" id="UP001470230"/>
    </source>
</evidence>
<feature type="domain" description="PPIase FKBP-type" evidence="7">
    <location>
        <begin position="41"/>
        <end position="128"/>
    </location>
</feature>
<keyword evidence="3 5" id="KW-0697">Rotamase</keyword>
<dbReference type="InterPro" id="IPR001179">
    <property type="entry name" value="PPIase_FKBP_dom"/>
</dbReference>
<dbReference type="EMBL" id="JAPFFF010000004">
    <property type="protein sequence ID" value="KAK8891420.1"/>
    <property type="molecule type" value="Genomic_DNA"/>
</dbReference>
<dbReference type="InterPro" id="IPR050689">
    <property type="entry name" value="FKBP-type_PPIase"/>
</dbReference>
<dbReference type="EC" id="5.2.1.8" evidence="2 5"/>
<dbReference type="PROSITE" id="PS50059">
    <property type="entry name" value="FKBP_PPIASE"/>
    <property type="match status" value="1"/>
</dbReference>
<evidence type="ECO:0000256" key="4">
    <source>
        <dbReference type="ARBA" id="ARBA00023235"/>
    </source>
</evidence>
<evidence type="ECO:0000313" key="8">
    <source>
        <dbReference type="EMBL" id="KAK8891420.1"/>
    </source>
</evidence>
<gene>
    <name evidence="8" type="ORF">M9Y10_028629</name>
</gene>
<sequence>MFAFLTFLIASAFCTQIDITSDGKVKKEILKEGNGPIPKKGQTVECHYVGTLLDGKKFDSSRDRNQPFVFTIGQGVISGWSLGVATMKVGEVAKFTIDYEYAYGERGFPPVIPAKATLIFEIELIAIK</sequence>
<protein>
    <recommendedName>
        <fullName evidence="2 5">peptidylprolyl isomerase</fullName>
        <ecNumber evidence="2 5">5.2.1.8</ecNumber>
    </recommendedName>
</protein>
<dbReference type="InterPro" id="IPR046357">
    <property type="entry name" value="PPIase_dom_sf"/>
</dbReference>
<keyword evidence="4 5" id="KW-0413">Isomerase</keyword>
<name>A0ABR2KJW9_9EUKA</name>
<evidence type="ECO:0000256" key="1">
    <source>
        <dbReference type="ARBA" id="ARBA00000971"/>
    </source>
</evidence>
<proteinExistence type="predicted"/>
<evidence type="ECO:0000256" key="5">
    <source>
        <dbReference type="PROSITE-ProRule" id="PRU00277"/>
    </source>
</evidence>
<evidence type="ECO:0000259" key="7">
    <source>
        <dbReference type="PROSITE" id="PS50059"/>
    </source>
</evidence>
<accession>A0ABR2KJW9</accession>
<dbReference type="Proteomes" id="UP001470230">
    <property type="component" value="Unassembled WGS sequence"/>
</dbReference>
<dbReference type="SUPFAM" id="SSF54534">
    <property type="entry name" value="FKBP-like"/>
    <property type="match status" value="1"/>
</dbReference>
<comment type="caution">
    <text evidence="8">The sequence shown here is derived from an EMBL/GenBank/DDBJ whole genome shotgun (WGS) entry which is preliminary data.</text>
</comment>
<dbReference type="Pfam" id="PF00254">
    <property type="entry name" value="FKBP_C"/>
    <property type="match status" value="1"/>
</dbReference>
<keyword evidence="9" id="KW-1185">Reference proteome</keyword>
<reference evidence="8 9" key="1">
    <citation type="submission" date="2024-04" db="EMBL/GenBank/DDBJ databases">
        <title>Tritrichomonas musculus Genome.</title>
        <authorList>
            <person name="Alves-Ferreira E."/>
            <person name="Grigg M."/>
            <person name="Lorenzi H."/>
            <person name="Galac M."/>
        </authorList>
    </citation>
    <scope>NUCLEOTIDE SEQUENCE [LARGE SCALE GENOMIC DNA]</scope>
    <source>
        <strain evidence="8 9">EAF2021</strain>
    </source>
</reference>
<dbReference type="PANTHER" id="PTHR10516">
    <property type="entry name" value="PEPTIDYL-PROLYL CIS-TRANS ISOMERASE"/>
    <property type="match status" value="1"/>
</dbReference>
<evidence type="ECO:0000256" key="2">
    <source>
        <dbReference type="ARBA" id="ARBA00013194"/>
    </source>
</evidence>
<keyword evidence="6" id="KW-0732">Signal</keyword>
<dbReference type="PANTHER" id="PTHR10516:SF443">
    <property type="entry name" value="FK506-BINDING PROTEIN 59-RELATED"/>
    <property type="match status" value="1"/>
</dbReference>
<feature type="signal peptide" evidence="6">
    <location>
        <begin position="1"/>
        <end position="16"/>
    </location>
</feature>
<comment type="catalytic activity">
    <reaction evidence="1 5">
        <text>[protein]-peptidylproline (omega=180) = [protein]-peptidylproline (omega=0)</text>
        <dbReference type="Rhea" id="RHEA:16237"/>
        <dbReference type="Rhea" id="RHEA-COMP:10747"/>
        <dbReference type="Rhea" id="RHEA-COMP:10748"/>
        <dbReference type="ChEBI" id="CHEBI:83833"/>
        <dbReference type="ChEBI" id="CHEBI:83834"/>
        <dbReference type="EC" id="5.2.1.8"/>
    </reaction>
</comment>